<organism evidence="2 3">
    <name type="scientific">Acrobeloides nanus</name>
    <dbReference type="NCBI Taxonomy" id="290746"/>
    <lineage>
        <taxon>Eukaryota</taxon>
        <taxon>Metazoa</taxon>
        <taxon>Ecdysozoa</taxon>
        <taxon>Nematoda</taxon>
        <taxon>Chromadorea</taxon>
        <taxon>Rhabditida</taxon>
        <taxon>Tylenchina</taxon>
        <taxon>Cephalobomorpha</taxon>
        <taxon>Cephaloboidea</taxon>
        <taxon>Cephalobidae</taxon>
        <taxon>Acrobeloides</taxon>
    </lineage>
</organism>
<feature type="transmembrane region" description="Helical" evidence="1">
    <location>
        <begin position="71"/>
        <end position="90"/>
    </location>
</feature>
<keyword evidence="1" id="KW-0472">Membrane</keyword>
<dbReference type="AlphaFoldDB" id="A0A914DDR2"/>
<proteinExistence type="predicted"/>
<evidence type="ECO:0000313" key="3">
    <source>
        <dbReference type="WBParaSite" id="ACRNAN_scaffold22681.g24846.t1"/>
    </source>
</evidence>
<accession>A0A914DDR2</accession>
<protein>
    <submittedName>
        <fullName evidence="3">Uncharacterized protein</fullName>
    </submittedName>
</protein>
<name>A0A914DDR2_9BILA</name>
<keyword evidence="2" id="KW-1185">Reference proteome</keyword>
<evidence type="ECO:0000256" key="1">
    <source>
        <dbReference type="SAM" id="Phobius"/>
    </source>
</evidence>
<dbReference type="WBParaSite" id="ACRNAN_scaffold22681.g24846.t1">
    <property type="protein sequence ID" value="ACRNAN_scaffold22681.g24846.t1"/>
    <property type="gene ID" value="ACRNAN_scaffold22681.g24846"/>
</dbReference>
<evidence type="ECO:0000313" key="2">
    <source>
        <dbReference type="Proteomes" id="UP000887540"/>
    </source>
</evidence>
<sequence>MVETRNLTKITSHVFKQLNEDVEEMLYNVKQTFPEESETGVEEQLLKAVVNGNLDRHEFDRKVKKDDRSRMIRYIIATWLLYWTVLTCNLT</sequence>
<keyword evidence="1" id="KW-0812">Transmembrane</keyword>
<dbReference type="Proteomes" id="UP000887540">
    <property type="component" value="Unplaced"/>
</dbReference>
<keyword evidence="1" id="KW-1133">Transmembrane helix</keyword>
<reference evidence="3" key="1">
    <citation type="submission" date="2022-11" db="UniProtKB">
        <authorList>
            <consortium name="WormBaseParasite"/>
        </authorList>
    </citation>
    <scope>IDENTIFICATION</scope>
</reference>